<evidence type="ECO:0000313" key="2">
    <source>
        <dbReference type="Proteomes" id="UP000239089"/>
    </source>
</evidence>
<sequence>MRILSFSYKAPALKLASIAAVSVLFAVAPARAYWESFDGGGEVLDYMEQVHSANARGARIEIAGVCASACTMKLGVRNACVYRDAQLWFHAAHGGDGRVNSLGTRILLNHYPSAIRAWVMRHNAVASNDLTTMSGSTAISLGVQDCEHPRSVSGRYALRGHHLGHRHHWRHSFG</sequence>
<evidence type="ECO:0000313" key="1">
    <source>
        <dbReference type="EMBL" id="PPQ29111.1"/>
    </source>
</evidence>
<dbReference type="EMBL" id="NHSJ01000098">
    <property type="protein sequence ID" value="PPQ29111.1"/>
    <property type="molecule type" value="Genomic_DNA"/>
</dbReference>
<organism evidence="1 2">
    <name type="scientific">Rhodoblastus sphagnicola</name>
    <dbReference type="NCBI Taxonomy" id="333368"/>
    <lineage>
        <taxon>Bacteria</taxon>
        <taxon>Pseudomonadati</taxon>
        <taxon>Pseudomonadota</taxon>
        <taxon>Alphaproteobacteria</taxon>
        <taxon>Hyphomicrobiales</taxon>
        <taxon>Rhodoblastaceae</taxon>
        <taxon>Rhodoblastus</taxon>
    </lineage>
</organism>
<name>A0A2S6N3A5_9HYPH</name>
<gene>
    <name evidence="1" type="ORF">CCR94_16045</name>
</gene>
<accession>A0A2S6N3A5</accession>
<reference evidence="1 2" key="1">
    <citation type="journal article" date="2018" name="Arch. Microbiol.">
        <title>New insights into the metabolic potential of the phototrophic purple bacterium Rhodopila globiformis DSM 161(T) from its draft genome sequence and evidence for a vanadium-dependent nitrogenase.</title>
        <authorList>
            <person name="Imhoff J.F."/>
            <person name="Rahn T."/>
            <person name="Kunzel S."/>
            <person name="Neulinger S.C."/>
        </authorList>
    </citation>
    <scope>NUCLEOTIDE SEQUENCE [LARGE SCALE GENOMIC DNA]</scope>
    <source>
        <strain evidence="1 2">DSM 16996</strain>
    </source>
</reference>
<protein>
    <submittedName>
        <fullName evidence="1">Uncharacterized protein</fullName>
    </submittedName>
</protein>
<dbReference type="OrthoDB" id="7774376at2"/>
<dbReference type="RefSeq" id="WP_104508863.1">
    <property type="nucleotide sequence ID" value="NZ_JACIGC010000040.1"/>
</dbReference>
<dbReference type="Proteomes" id="UP000239089">
    <property type="component" value="Unassembled WGS sequence"/>
</dbReference>
<dbReference type="AlphaFoldDB" id="A0A2S6N3A5"/>
<proteinExistence type="predicted"/>
<comment type="caution">
    <text evidence="1">The sequence shown here is derived from an EMBL/GenBank/DDBJ whole genome shotgun (WGS) entry which is preliminary data.</text>
</comment>
<keyword evidence="2" id="KW-1185">Reference proteome</keyword>